<dbReference type="InterPro" id="IPR027267">
    <property type="entry name" value="AH/BAR_dom_sf"/>
</dbReference>
<dbReference type="Gene3D" id="1.20.1270.60">
    <property type="entry name" value="Arfaptin homology (AH) domain/BAR domain"/>
    <property type="match status" value="1"/>
</dbReference>
<dbReference type="EMBL" id="BMAT01004956">
    <property type="protein sequence ID" value="GFR84546.1"/>
    <property type="molecule type" value="Genomic_DNA"/>
</dbReference>
<name>A0AAV4GIR8_9GAST</name>
<keyword evidence="4" id="KW-0333">Golgi apparatus</keyword>
<dbReference type="GO" id="GO:0032588">
    <property type="term" value="C:trans-Golgi network membrane"/>
    <property type="evidence" value="ECO:0007669"/>
    <property type="project" value="UniProtKB-ARBA"/>
</dbReference>
<dbReference type="SUPFAM" id="SSF103657">
    <property type="entry name" value="BAR/IMD domain-like"/>
    <property type="match status" value="1"/>
</dbReference>
<comment type="caution">
    <text evidence="8">The sequence shown here is derived from an EMBL/GenBank/DDBJ whole genome shotgun (WGS) entry which is preliminary data.</text>
</comment>
<dbReference type="AlphaFoldDB" id="A0AAV4GIR8"/>
<dbReference type="GO" id="GO:0034315">
    <property type="term" value="P:regulation of Arp2/3 complex-mediated actin nucleation"/>
    <property type="evidence" value="ECO:0007669"/>
    <property type="project" value="TreeGrafter"/>
</dbReference>
<evidence type="ECO:0000256" key="5">
    <source>
        <dbReference type="ARBA" id="ARBA00023136"/>
    </source>
</evidence>
<sequence>MSDPSHQPHSGPPPQDDDNFERDLQEMLEDGPSINEITSNVQGGTPNSVSAKFAEQVGPFAAGSSPSGAPAAGSGGGVGGAAGAGGILYNSSGTRLTRSYTLPPGRIAYLNRNQNGTTSNVPLSSSSQHATAASSAGSSPNGDFVPKSMSLSAQNKIETIKEWSMNTFKTTKQFLSERFGKATRTVDLELEASIEALRDTQRKYSNVLRLARAMTSHFYNVVQTQKLLGESFSELSQKSPELQEEFIYNCETQRTLVKNGEILLGALNFFISSVNTLCNKTIEDTLMTVKQYEAARLEYDAYRCDFEALETGPREAATQAKLQDGRKKFEEHKSKFERLRADVQIKIKFLDENRIKVMHKQLLLFHNAISAYFSGNASALEATLKQFNIQLKRPNAEKPSWIES</sequence>
<dbReference type="Pfam" id="PF06456">
    <property type="entry name" value="Arfaptin"/>
    <property type="match status" value="1"/>
</dbReference>
<evidence type="ECO:0000256" key="6">
    <source>
        <dbReference type="SAM" id="MobiDB-lite"/>
    </source>
</evidence>
<dbReference type="PANTHER" id="PTHR12141:SF5">
    <property type="entry name" value="ARFAPTIN"/>
    <property type="match status" value="1"/>
</dbReference>
<evidence type="ECO:0000313" key="8">
    <source>
        <dbReference type="EMBL" id="GFR84546.1"/>
    </source>
</evidence>
<keyword evidence="5" id="KW-0472">Membrane</keyword>
<feature type="domain" description="AH" evidence="7">
    <location>
        <begin position="185"/>
        <end position="385"/>
    </location>
</feature>
<dbReference type="GO" id="GO:0070273">
    <property type="term" value="F:phosphatidylinositol-4-phosphate binding"/>
    <property type="evidence" value="ECO:0007669"/>
    <property type="project" value="UniProtKB-ARBA"/>
</dbReference>
<evidence type="ECO:0000256" key="1">
    <source>
        <dbReference type="ARBA" id="ARBA00004394"/>
    </source>
</evidence>
<dbReference type="FunFam" id="1.20.1270.60:FF:000003">
    <property type="entry name" value="arfaptin-2 isoform X1"/>
    <property type="match status" value="1"/>
</dbReference>
<evidence type="ECO:0000313" key="9">
    <source>
        <dbReference type="Proteomes" id="UP000762676"/>
    </source>
</evidence>
<feature type="compositionally biased region" description="Polar residues" evidence="6">
    <location>
        <begin position="35"/>
        <end position="50"/>
    </location>
</feature>
<evidence type="ECO:0000256" key="4">
    <source>
        <dbReference type="ARBA" id="ARBA00023034"/>
    </source>
</evidence>
<reference evidence="8 9" key="1">
    <citation type="journal article" date="2021" name="Elife">
        <title>Chloroplast acquisition without the gene transfer in kleptoplastic sea slugs, Plakobranchus ocellatus.</title>
        <authorList>
            <person name="Maeda T."/>
            <person name="Takahashi S."/>
            <person name="Yoshida T."/>
            <person name="Shimamura S."/>
            <person name="Takaki Y."/>
            <person name="Nagai Y."/>
            <person name="Toyoda A."/>
            <person name="Suzuki Y."/>
            <person name="Arimoto A."/>
            <person name="Ishii H."/>
            <person name="Satoh N."/>
            <person name="Nishiyama T."/>
            <person name="Hasebe M."/>
            <person name="Maruyama T."/>
            <person name="Minagawa J."/>
            <person name="Obokata J."/>
            <person name="Shigenobu S."/>
        </authorList>
    </citation>
    <scope>NUCLEOTIDE SEQUENCE [LARGE SCALE GENOMIC DNA]</scope>
</reference>
<dbReference type="InterPro" id="IPR030798">
    <property type="entry name" value="Arfaptin_fam"/>
</dbReference>
<feature type="compositionally biased region" description="Polar residues" evidence="6">
    <location>
        <begin position="111"/>
        <end position="123"/>
    </location>
</feature>
<evidence type="ECO:0000259" key="7">
    <source>
        <dbReference type="PROSITE" id="PS50870"/>
    </source>
</evidence>
<evidence type="ECO:0000256" key="2">
    <source>
        <dbReference type="ARBA" id="ARBA00004601"/>
    </source>
</evidence>
<feature type="compositionally biased region" description="Low complexity" evidence="6">
    <location>
        <begin position="124"/>
        <end position="139"/>
    </location>
</feature>
<dbReference type="GO" id="GO:0005829">
    <property type="term" value="C:cytosol"/>
    <property type="evidence" value="ECO:0007669"/>
    <property type="project" value="UniProtKB-ARBA"/>
</dbReference>
<feature type="region of interest" description="Disordered" evidence="6">
    <location>
        <begin position="1"/>
        <end position="52"/>
    </location>
</feature>
<dbReference type="InterPro" id="IPR010504">
    <property type="entry name" value="AH_dom"/>
</dbReference>
<proteinExistence type="predicted"/>
<dbReference type="SMART" id="SM01015">
    <property type="entry name" value="Arfaptin"/>
    <property type="match status" value="1"/>
</dbReference>
<comment type="subcellular location">
    <subcellularLocation>
        <location evidence="1">Golgi apparatus membrane</location>
    </subcellularLocation>
    <subcellularLocation>
        <location evidence="2">Golgi apparatus</location>
        <location evidence="2">trans-Golgi network</location>
    </subcellularLocation>
</comment>
<dbReference type="PANTHER" id="PTHR12141">
    <property type="entry name" value="ARFAPTIN-RELATED"/>
    <property type="match status" value="1"/>
</dbReference>
<dbReference type="CDD" id="cd07660">
    <property type="entry name" value="BAR_Arfaptin"/>
    <property type="match status" value="1"/>
</dbReference>
<keyword evidence="9" id="KW-1185">Reference proteome</keyword>
<dbReference type="GO" id="GO:0006886">
    <property type="term" value="P:intracellular protein transport"/>
    <property type="evidence" value="ECO:0007669"/>
    <property type="project" value="TreeGrafter"/>
</dbReference>
<dbReference type="GO" id="GO:0019904">
    <property type="term" value="F:protein domain specific binding"/>
    <property type="evidence" value="ECO:0007669"/>
    <property type="project" value="InterPro"/>
</dbReference>
<dbReference type="Proteomes" id="UP000762676">
    <property type="component" value="Unassembled WGS sequence"/>
</dbReference>
<dbReference type="PROSITE" id="PS50870">
    <property type="entry name" value="AH"/>
    <property type="match status" value="1"/>
</dbReference>
<protein>
    <submittedName>
        <fullName evidence="8">Arfaptin-2-like</fullName>
    </submittedName>
</protein>
<gene>
    <name evidence="8" type="ORF">ElyMa_002419800</name>
</gene>
<evidence type="ECO:0000256" key="3">
    <source>
        <dbReference type="ARBA" id="ARBA00022553"/>
    </source>
</evidence>
<dbReference type="GO" id="GO:0000139">
    <property type="term" value="C:Golgi membrane"/>
    <property type="evidence" value="ECO:0007669"/>
    <property type="project" value="UniProtKB-SubCell"/>
</dbReference>
<organism evidence="8 9">
    <name type="scientific">Elysia marginata</name>
    <dbReference type="NCBI Taxonomy" id="1093978"/>
    <lineage>
        <taxon>Eukaryota</taxon>
        <taxon>Metazoa</taxon>
        <taxon>Spiralia</taxon>
        <taxon>Lophotrochozoa</taxon>
        <taxon>Mollusca</taxon>
        <taxon>Gastropoda</taxon>
        <taxon>Heterobranchia</taxon>
        <taxon>Euthyneura</taxon>
        <taxon>Panpulmonata</taxon>
        <taxon>Sacoglossa</taxon>
        <taxon>Placobranchoidea</taxon>
        <taxon>Plakobranchidae</taxon>
        <taxon>Elysia</taxon>
    </lineage>
</organism>
<keyword evidence="3" id="KW-0597">Phosphoprotein</keyword>
<feature type="region of interest" description="Disordered" evidence="6">
    <location>
        <begin position="107"/>
        <end position="147"/>
    </location>
</feature>
<accession>A0AAV4GIR8</accession>